<feature type="domain" description="VWA-like" evidence="1">
    <location>
        <begin position="295"/>
        <end position="421"/>
    </location>
</feature>
<dbReference type="RefSeq" id="WP_233053996.1">
    <property type="nucleotide sequence ID" value="NZ_JAIMJA010000018.1"/>
</dbReference>
<dbReference type="PANTHER" id="PTHR38730:SF1">
    <property type="entry name" value="SLL7028 PROTEIN"/>
    <property type="match status" value="1"/>
</dbReference>
<dbReference type="Pfam" id="PF13203">
    <property type="entry name" value="DUF2201_N"/>
    <property type="match status" value="1"/>
</dbReference>
<feature type="domain" description="Putative metallopeptidase" evidence="2">
    <location>
        <begin position="16"/>
        <end position="268"/>
    </location>
</feature>
<evidence type="ECO:0000259" key="2">
    <source>
        <dbReference type="Pfam" id="PF13203"/>
    </source>
</evidence>
<dbReference type="Pfam" id="PF09967">
    <property type="entry name" value="DUF2201"/>
    <property type="match status" value="1"/>
</dbReference>
<comment type="caution">
    <text evidence="3">The sequence shown here is derived from an EMBL/GenBank/DDBJ whole genome shotgun (WGS) entry which is preliminary data.</text>
</comment>
<accession>A0ABS8WE01</accession>
<organism evidence="3 4">
    <name type="scientific">Motilimonas cestriensis</name>
    <dbReference type="NCBI Taxonomy" id="2742685"/>
    <lineage>
        <taxon>Bacteria</taxon>
        <taxon>Pseudomonadati</taxon>
        <taxon>Pseudomonadota</taxon>
        <taxon>Gammaproteobacteria</taxon>
        <taxon>Alteromonadales</taxon>
        <taxon>Alteromonadales genera incertae sedis</taxon>
        <taxon>Motilimonas</taxon>
    </lineage>
</organism>
<sequence length="426" mass="48331">MNATNDSAKLWSKFLLKLKMQNPFFSTLAMFATFELNDNITHAQTQHKKLVISPAFLQQFSEQQQFSYMLHQVLHLALQHIKRGEGRNQPLWNIAADISVNQIISDTTDWPIAPMTAWDHRFKGHSVERIYASLQKEVVKTAAHLNALAVQSSFHAQNSSSDGKPKDDISTEQINAPEHLQGIGETQAIEQLIKLYEIHADFSTLPSEETELANTYWRSAATKATQLHPDPHYGNHSDSLAREVELSCKTQLDWRQMLWKYATPTLSDYTEFDNRFIYCGYYTETLQAESLSIDVIIDTSGSISKRELSSFVSEMIAIKRCHPLVNIKVYYADDELYGPFEMPEKVSELQMPIGWGGTSFAPYFNALKQKNRFTDAPQAVIYFTDGFGDYPAQAPSIPVLWLITEDGCDDSNVPFGIIVRLKETSV</sequence>
<evidence type="ECO:0000259" key="1">
    <source>
        <dbReference type="Pfam" id="PF09967"/>
    </source>
</evidence>
<dbReference type="EMBL" id="JAIMJA010000018">
    <property type="protein sequence ID" value="MCE2596352.1"/>
    <property type="molecule type" value="Genomic_DNA"/>
</dbReference>
<reference evidence="3 4" key="1">
    <citation type="journal article" date="2022" name="Environ. Microbiol. Rep.">
        <title>Eco-phylogenetic analyses reveal divergent evolution of vitamin B12 metabolism in the marine bacterial family 'Psychromonadaceae'.</title>
        <authorList>
            <person name="Jin X."/>
            <person name="Yang Y."/>
            <person name="Cao H."/>
            <person name="Gao B."/>
            <person name="Zhao Z."/>
        </authorList>
    </citation>
    <scope>NUCLEOTIDE SEQUENCE [LARGE SCALE GENOMIC DNA]</scope>
    <source>
        <strain evidence="3 4">MKS20</strain>
    </source>
</reference>
<evidence type="ECO:0000313" key="4">
    <source>
        <dbReference type="Proteomes" id="UP001201273"/>
    </source>
</evidence>
<dbReference type="InterPro" id="IPR025154">
    <property type="entry name" value="Put_metallopeptidase_dom"/>
</dbReference>
<evidence type="ECO:0000313" key="3">
    <source>
        <dbReference type="EMBL" id="MCE2596352.1"/>
    </source>
</evidence>
<dbReference type="InterPro" id="IPR018698">
    <property type="entry name" value="VWA-like_dom"/>
</dbReference>
<dbReference type="Proteomes" id="UP001201273">
    <property type="component" value="Unassembled WGS sequence"/>
</dbReference>
<name>A0ABS8WE01_9GAMM</name>
<dbReference type="PANTHER" id="PTHR38730">
    <property type="entry name" value="SLL7028 PROTEIN"/>
    <property type="match status" value="1"/>
</dbReference>
<protein>
    <submittedName>
        <fullName evidence="3">VWA-like domain-containing protein</fullName>
    </submittedName>
</protein>
<gene>
    <name evidence="3" type="ORF">K6Y31_16245</name>
</gene>
<proteinExistence type="predicted"/>
<keyword evidence="4" id="KW-1185">Reference proteome</keyword>